<reference evidence="1 2" key="1">
    <citation type="submission" date="2019-05" db="EMBL/GenBank/DDBJ databases">
        <title>Another draft genome of Portunus trituberculatus and its Hox gene families provides insights of decapod evolution.</title>
        <authorList>
            <person name="Jeong J.-H."/>
            <person name="Song I."/>
            <person name="Kim S."/>
            <person name="Choi T."/>
            <person name="Kim D."/>
            <person name="Ryu S."/>
            <person name="Kim W."/>
        </authorList>
    </citation>
    <scope>NUCLEOTIDE SEQUENCE [LARGE SCALE GENOMIC DNA]</scope>
    <source>
        <tissue evidence="1">Muscle</tissue>
    </source>
</reference>
<organism evidence="1 2">
    <name type="scientific">Portunus trituberculatus</name>
    <name type="common">Swimming crab</name>
    <name type="synonym">Neptunus trituberculatus</name>
    <dbReference type="NCBI Taxonomy" id="210409"/>
    <lineage>
        <taxon>Eukaryota</taxon>
        <taxon>Metazoa</taxon>
        <taxon>Ecdysozoa</taxon>
        <taxon>Arthropoda</taxon>
        <taxon>Crustacea</taxon>
        <taxon>Multicrustacea</taxon>
        <taxon>Malacostraca</taxon>
        <taxon>Eumalacostraca</taxon>
        <taxon>Eucarida</taxon>
        <taxon>Decapoda</taxon>
        <taxon>Pleocyemata</taxon>
        <taxon>Brachyura</taxon>
        <taxon>Eubrachyura</taxon>
        <taxon>Portunoidea</taxon>
        <taxon>Portunidae</taxon>
        <taxon>Portuninae</taxon>
        <taxon>Portunus</taxon>
    </lineage>
</organism>
<dbReference type="Proteomes" id="UP000324222">
    <property type="component" value="Unassembled WGS sequence"/>
</dbReference>
<protein>
    <submittedName>
        <fullName evidence="1">Uncharacterized protein</fullName>
    </submittedName>
</protein>
<name>A0A5B7D8U9_PORTR</name>
<comment type="caution">
    <text evidence="1">The sequence shown here is derived from an EMBL/GenBank/DDBJ whole genome shotgun (WGS) entry which is preliminary data.</text>
</comment>
<proteinExistence type="predicted"/>
<evidence type="ECO:0000313" key="2">
    <source>
        <dbReference type="Proteomes" id="UP000324222"/>
    </source>
</evidence>
<keyword evidence="2" id="KW-1185">Reference proteome</keyword>
<evidence type="ECO:0000313" key="1">
    <source>
        <dbReference type="EMBL" id="MPC17714.1"/>
    </source>
</evidence>
<dbReference type="AlphaFoldDB" id="A0A5B7D8U9"/>
<sequence length="61" mass="6582">MGSTCKQLLLHMVPRLLLMDLEEETRFLLAGKAVLSTLSSPAQPADLSLGGHISFAPHPKL</sequence>
<accession>A0A5B7D8U9</accession>
<gene>
    <name evidence="1" type="ORF">E2C01_010578</name>
</gene>
<dbReference type="EMBL" id="VSRR010000615">
    <property type="protein sequence ID" value="MPC17714.1"/>
    <property type="molecule type" value="Genomic_DNA"/>
</dbReference>